<dbReference type="STRING" id="536979.SAMN04488055_1676"/>
<keyword evidence="3" id="KW-1185">Reference proteome</keyword>
<sequence>MAKQTGVIKVTGAIGDKVGYIVDGEPLMRKKAEKVNRSEATKEAATDFGYASKAGKLIRRAMRQGVNIRTDNKLTNRLTTFLLEVLYVSSEQRGSRGFTRQALAGLAGFRFNMQTELSQLLNFQPKVKQDKNSLRIALPALTADDIRHYKNTSHVEFKAIALGVNFSEEKYQEAVTDTVMIDFRKPAEAKELVLPFKAGKDETIVVLQITAYHELNGKLYKVDNKKYFVADIIDVIPSLQEEDDTTIEHHSRPSKQPLFRLHGEHTYPAPQRE</sequence>
<protein>
    <submittedName>
        <fullName evidence="2">Uncharacterized protein</fullName>
    </submittedName>
</protein>
<accession>A0A1N6EKD7</accession>
<dbReference type="EMBL" id="FSRA01000001">
    <property type="protein sequence ID" value="SIN83506.1"/>
    <property type="molecule type" value="Genomic_DNA"/>
</dbReference>
<feature type="region of interest" description="Disordered" evidence="1">
    <location>
        <begin position="243"/>
        <end position="273"/>
    </location>
</feature>
<evidence type="ECO:0000313" key="2">
    <source>
        <dbReference type="EMBL" id="SIN83506.1"/>
    </source>
</evidence>
<dbReference type="AlphaFoldDB" id="A0A1N6EKD7"/>
<feature type="compositionally biased region" description="Basic and acidic residues" evidence="1">
    <location>
        <begin position="261"/>
        <end position="273"/>
    </location>
</feature>
<evidence type="ECO:0000256" key="1">
    <source>
        <dbReference type="SAM" id="MobiDB-lite"/>
    </source>
</evidence>
<name>A0A1N6EKD7_9BACT</name>
<gene>
    <name evidence="2" type="ORF">SAMN04488055_1676</name>
</gene>
<dbReference type="Proteomes" id="UP000185003">
    <property type="component" value="Unassembled WGS sequence"/>
</dbReference>
<dbReference type="RefSeq" id="WP_074238800.1">
    <property type="nucleotide sequence ID" value="NZ_FSRA01000001.1"/>
</dbReference>
<evidence type="ECO:0000313" key="3">
    <source>
        <dbReference type="Proteomes" id="UP000185003"/>
    </source>
</evidence>
<dbReference type="OrthoDB" id="680708at2"/>
<organism evidence="2 3">
    <name type="scientific">Chitinophaga niabensis</name>
    <dbReference type="NCBI Taxonomy" id="536979"/>
    <lineage>
        <taxon>Bacteria</taxon>
        <taxon>Pseudomonadati</taxon>
        <taxon>Bacteroidota</taxon>
        <taxon>Chitinophagia</taxon>
        <taxon>Chitinophagales</taxon>
        <taxon>Chitinophagaceae</taxon>
        <taxon>Chitinophaga</taxon>
    </lineage>
</organism>
<proteinExistence type="predicted"/>
<reference evidence="2 3" key="1">
    <citation type="submission" date="2016-11" db="EMBL/GenBank/DDBJ databases">
        <authorList>
            <person name="Jaros S."/>
            <person name="Januszkiewicz K."/>
            <person name="Wedrychowicz H."/>
        </authorList>
    </citation>
    <scope>NUCLEOTIDE SEQUENCE [LARGE SCALE GENOMIC DNA]</scope>
    <source>
        <strain evidence="2 3">DSM 24787</strain>
    </source>
</reference>